<feature type="domain" description="TonB-dependent receptor plug" evidence="11">
    <location>
        <begin position="92"/>
        <end position="192"/>
    </location>
</feature>
<dbReference type="InterPro" id="IPR008969">
    <property type="entry name" value="CarboxyPept-like_regulatory"/>
</dbReference>
<dbReference type="InterPro" id="IPR023997">
    <property type="entry name" value="TonB-dep_OMP_SusC/RagA_CS"/>
</dbReference>
<evidence type="ECO:0000256" key="8">
    <source>
        <dbReference type="PROSITE-ProRule" id="PRU01360"/>
    </source>
</evidence>
<dbReference type="SUPFAM" id="SSF56935">
    <property type="entry name" value="Porins"/>
    <property type="match status" value="1"/>
</dbReference>
<dbReference type="EMBL" id="CP007035">
    <property type="protein sequence ID" value="AHF16951.1"/>
    <property type="molecule type" value="Genomic_DNA"/>
</dbReference>
<evidence type="ECO:0000256" key="1">
    <source>
        <dbReference type="ARBA" id="ARBA00004571"/>
    </source>
</evidence>
<dbReference type="InterPro" id="IPR000531">
    <property type="entry name" value="Beta-barrel_TonB"/>
</dbReference>
<evidence type="ECO:0000313" key="13">
    <source>
        <dbReference type="Proteomes" id="UP000003586"/>
    </source>
</evidence>
<dbReference type="PROSITE" id="PS52016">
    <property type="entry name" value="TONB_DEPENDENT_REC_3"/>
    <property type="match status" value="1"/>
</dbReference>
<evidence type="ECO:0000256" key="3">
    <source>
        <dbReference type="ARBA" id="ARBA00022452"/>
    </source>
</evidence>
<keyword evidence="2 8" id="KW-0813">Transport</keyword>
<evidence type="ECO:0000256" key="7">
    <source>
        <dbReference type="ARBA" id="ARBA00023237"/>
    </source>
</evidence>
<reference evidence="12 13" key="1">
    <citation type="submission" date="2013-12" db="EMBL/GenBank/DDBJ databases">
        <authorList>
            <consortium name="DOE Joint Genome Institute"/>
            <person name="Eisen J."/>
            <person name="Huntemann M."/>
            <person name="Han J."/>
            <person name="Chen A."/>
            <person name="Kyrpides N."/>
            <person name="Mavromatis K."/>
            <person name="Markowitz V."/>
            <person name="Palaniappan K."/>
            <person name="Ivanova N."/>
            <person name="Schaumberg A."/>
            <person name="Pati A."/>
            <person name="Liolios K."/>
            <person name="Nordberg H.P."/>
            <person name="Cantor M.N."/>
            <person name="Hua S.X."/>
            <person name="Woyke T."/>
        </authorList>
    </citation>
    <scope>NUCLEOTIDE SEQUENCE [LARGE SCALE GENOMIC DNA]</scope>
    <source>
        <strain evidence="13">DSM 19437</strain>
    </source>
</reference>
<dbReference type="STRING" id="929713.NIASO_20685"/>
<organism evidence="12 13">
    <name type="scientific">Niabella soli DSM 19437</name>
    <dbReference type="NCBI Taxonomy" id="929713"/>
    <lineage>
        <taxon>Bacteria</taxon>
        <taxon>Pseudomonadati</taxon>
        <taxon>Bacteroidota</taxon>
        <taxon>Chitinophagia</taxon>
        <taxon>Chitinophagales</taxon>
        <taxon>Chitinophagaceae</taxon>
        <taxon>Niabella</taxon>
    </lineage>
</organism>
<evidence type="ECO:0000259" key="10">
    <source>
        <dbReference type="Pfam" id="PF00593"/>
    </source>
</evidence>
<dbReference type="Proteomes" id="UP000003586">
    <property type="component" value="Chromosome"/>
</dbReference>
<dbReference type="SUPFAM" id="SSF49464">
    <property type="entry name" value="Carboxypeptidase regulatory domain-like"/>
    <property type="match status" value="1"/>
</dbReference>
<dbReference type="GO" id="GO:0009279">
    <property type="term" value="C:cell outer membrane"/>
    <property type="evidence" value="ECO:0007669"/>
    <property type="project" value="UniProtKB-SubCell"/>
</dbReference>
<keyword evidence="5 9" id="KW-0798">TonB box</keyword>
<dbReference type="InterPro" id="IPR012910">
    <property type="entry name" value="Plug_dom"/>
</dbReference>
<evidence type="ECO:0000256" key="5">
    <source>
        <dbReference type="ARBA" id="ARBA00023077"/>
    </source>
</evidence>
<dbReference type="InterPro" id="IPR037066">
    <property type="entry name" value="Plug_dom_sf"/>
</dbReference>
<evidence type="ECO:0000256" key="2">
    <source>
        <dbReference type="ARBA" id="ARBA00022448"/>
    </source>
</evidence>
<evidence type="ECO:0000259" key="11">
    <source>
        <dbReference type="Pfam" id="PF07715"/>
    </source>
</evidence>
<keyword evidence="4 8" id="KW-0812">Transmembrane</keyword>
<comment type="subcellular location">
    <subcellularLocation>
        <location evidence="1 8">Cell outer membrane</location>
        <topology evidence="1 8">Multi-pass membrane protein</topology>
    </subcellularLocation>
</comment>
<dbReference type="Gene3D" id="2.170.130.10">
    <property type="entry name" value="TonB-dependent receptor, plug domain"/>
    <property type="match status" value="1"/>
</dbReference>
<protein>
    <submittedName>
        <fullName evidence="12">Membrane protein</fullName>
    </submittedName>
</protein>
<dbReference type="NCBIfam" id="TIGR04056">
    <property type="entry name" value="OMP_RagA_SusC"/>
    <property type="match status" value="1"/>
</dbReference>
<dbReference type="Gene3D" id="2.40.170.20">
    <property type="entry name" value="TonB-dependent receptor, beta-barrel domain"/>
    <property type="match status" value="1"/>
</dbReference>
<accession>W0F6G8</accession>
<keyword evidence="6 8" id="KW-0472">Membrane</keyword>
<evidence type="ECO:0000313" key="12">
    <source>
        <dbReference type="EMBL" id="AHF16951.1"/>
    </source>
</evidence>
<dbReference type="eggNOG" id="COG1629">
    <property type="taxonomic scope" value="Bacteria"/>
</dbReference>
<sequence>MRGRVANPEGYALAGANVGTLRNRATTATDAEGNFALQIVFKADSIIVSHTGYNRVVLPVAQMPVELVLHPVSATMQEVVVSTGYQIIPKERATGSFEQIGTGRLQLQPTPDILSRLNGLSSIAFDEGVNRPPLTIRGLSSINSDKNPLIVVDHFPYTGNIADINPNDVESVTILKDAAAASIWGVRAGNGVIVITTKKAKKTGHFQLSLNSNLSFFDKPNPRLYRQLSSSDFISVEQYLFKNGYRFSDTANAMRPSFTPMYELLFKQRNGALTATQFQQQLDALKSKDVMRDFENLIYRSAFFQQYGLSLGGGTEKLAYHFAGSYDKNRTEVDGKYSRLSFRADNTFSPLKNIQFNTGVTFTQTNTVSGMPGYQELRQGLYPYAQLADEGGNALPLYKYYRQPYIDTFGAGKLLDWKYYPLDEARYNTSKVKRQHLIANIGANIFLTHDLSAQVQYQYEQQDEVGVNLKEAESFFSRDLINKFSRLNRQTGQVTYIVPNGAIKDESTTKLNTHNLRGQFLYNKAWGNHSLNGLVGGELRQLQTNGNSSRVYGFDPATLTFAEVDFANSYPTLIPGSNSFIPDNTGFKEMTNRFVSIYANGAYTYKQRYQLSASARRDASNLFGVVTNDKWTPLWSTGASWHISEEPFWNKELVPLLKLRVTYGISGNADLNRSAVTTLRYFANGRYTNFPSAIINQFPNPQLRWEKIKMFNVGLDFAFAGSRFSGSIDHYRKKGSDLLGAAAVDWTSTGQNQLTYNIANMKGSGWDLVLKGIPVQREFTWQTDFLLSLVKTKVTKYFTSMGAASSYTNDGNKISPLEGHPVYGLVSFKWAGLDPETGSPMGFEGTTVSKNYAAIMAQPYSSLVFSGSATPTCFGNLLNTFSYKNLSITANIQFRFGYFYRKPSINYTQLFQNAIGDIDYTRRWQKPGDEQYTNVPSLVYPIPSGRDQFYSFSEVLVEKADNIRLQLVQLGYDVISHGLKRQGISKLKLFAGMNNIGILWRAGDRTIDPDYPGVLSPVRTTTVGFQLNF</sequence>
<dbReference type="AlphaFoldDB" id="W0F6G8"/>
<dbReference type="InterPro" id="IPR036942">
    <property type="entry name" value="Beta-barrel_TonB_sf"/>
</dbReference>
<feature type="domain" description="TonB-dependent receptor-like beta-barrel" evidence="10">
    <location>
        <begin position="399"/>
        <end position="815"/>
    </location>
</feature>
<name>W0F6G8_9BACT</name>
<gene>
    <name evidence="12" type="ORF">NIASO_20685</name>
</gene>
<evidence type="ECO:0000256" key="4">
    <source>
        <dbReference type="ARBA" id="ARBA00022692"/>
    </source>
</evidence>
<dbReference type="InterPro" id="IPR039426">
    <property type="entry name" value="TonB-dep_rcpt-like"/>
</dbReference>
<evidence type="ECO:0000256" key="9">
    <source>
        <dbReference type="RuleBase" id="RU003357"/>
    </source>
</evidence>
<dbReference type="KEGG" id="nso:NIASO_20685"/>
<dbReference type="HOGENOM" id="CLU_004317_0_1_10"/>
<keyword evidence="13" id="KW-1185">Reference proteome</keyword>
<dbReference type="InterPro" id="IPR023996">
    <property type="entry name" value="TonB-dep_OMP_SusC/RagA"/>
</dbReference>
<evidence type="ECO:0000256" key="6">
    <source>
        <dbReference type="ARBA" id="ARBA00023136"/>
    </source>
</evidence>
<dbReference type="Pfam" id="PF00593">
    <property type="entry name" value="TonB_dep_Rec_b-barrel"/>
    <property type="match status" value="1"/>
</dbReference>
<dbReference type="NCBIfam" id="TIGR04057">
    <property type="entry name" value="SusC_RagA_signa"/>
    <property type="match status" value="1"/>
</dbReference>
<keyword evidence="7 8" id="KW-0998">Cell outer membrane</keyword>
<proteinExistence type="inferred from homology"/>
<comment type="similarity">
    <text evidence="8 9">Belongs to the TonB-dependent receptor family.</text>
</comment>
<dbReference type="Pfam" id="PF07715">
    <property type="entry name" value="Plug"/>
    <property type="match status" value="1"/>
</dbReference>
<keyword evidence="3 8" id="KW-1134">Transmembrane beta strand</keyword>